<gene>
    <name evidence="2" type="ORF">GCK72_021140</name>
</gene>
<dbReference type="InterPro" id="IPR012885">
    <property type="entry name" value="F-box_Sdz-33"/>
</dbReference>
<sequence>MTTPFPLLRLPRLALIPVFEHMKPIEIIAFSLLSNKAENLVKMLCKITAGSIDVVVRSRYPRITINLGDGTLVELSLYTERGPDVGNKMIQNKTISCEKGSLTVAKLVERIASVTSCESLEYVELRGPLQLEVCNTLTQLTELGTLAVMDDCSDSFAKKAFEIVSTVATEITLYRIPFETRHEFQNFLKSNLNSLYFYSCFSKFTLDDLLVTNALKLKLRQVKLSARVISQFLTNWFHSKCDSRLEHLTLRISDVFNETRIPEVLNAVPFPRNRERTFRYSKKLDTLSESFRGGYDIKRTDGKKATIVFGAFYGGTLFDFYVWPCYSVFRFV</sequence>
<dbReference type="RefSeq" id="XP_053582961.1">
    <property type="nucleotide sequence ID" value="XM_053734048.1"/>
</dbReference>
<dbReference type="Proteomes" id="UP000483820">
    <property type="component" value="Chromosome V"/>
</dbReference>
<protein>
    <recommendedName>
        <fullName evidence="1">F-box domain-containing protein</fullName>
    </recommendedName>
</protein>
<dbReference type="InterPro" id="IPR053222">
    <property type="entry name" value="Zygotic_Embryogenesis-Asso"/>
</dbReference>
<evidence type="ECO:0000313" key="2">
    <source>
        <dbReference type="EMBL" id="KAF1754577.1"/>
    </source>
</evidence>
<dbReference type="AlphaFoldDB" id="A0A6A5GH66"/>
<feature type="domain" description="F-box" evidence="1">
    <location>
        <begin position="4"/>
        <end position="42"/>
    </location>
</feature>
<dbReference type="CTD" id="78777126"/>
<name>A0A6A5GH66_CAERE</name>
<dbReference type="Pfam" id="PF07735">
    <property type="entry name" value="FBA_2"/>
    <property type="match status" value="1"/>
</dbReference>
<reference evidence="2 3" key="1">
    <citation type="submission" date="2019-12" db="EMBL/GenBank/DDBJ databases">
        <title>Chromosome-level assembly of the Caenorhabditis remanei genome.</title>
        <authorList>
            <person name="Teterina A.A."/>
            <person name="Willis J.H."/>
            <person name="Phillips P.C."/>
        </authorList>
    </citation>
    <scope>NUCLEOTIDE SEQUENCE [LARGE SCALE GENOMIC DNA]</scope>
    <source>
        <strain evidence="2 3">PX506</strain>
        <tissue evidence="2">Whole organism</tissue>
    </source>
</reference>
<dbReference type="PANTHER" id="PTHR22899">
    <property type="entry name" value="CYCLIN-RELATED F-BOX FAMILY"/>
    <property type="match status" value="1"/>
</dbReference>
<dbReference type="Pfam" id="PF00646">
    <property type="entry name" value="F-box"/>
    <property type="match status" value="1"/>
</dbReference>
<dbReference type="EMBL" id="WUAV01000005">
    <property type="protein sequence ID" value="KAF1754577.1"/>
    <property type="molecule type" value="Genomic_DNA"/>
</dbReference>
<dbReference type="KEGG" id="crq:GCK72_021140"/>
<comment type="caution">
    <text evidence="2">The sequence shown here is derived from an EMBL/GenBank/DDBJ whole genome shotgun (WGS) entry which is preliminary data.</text>
</comment>
<evidence type="ECO:0000313" key="3">
    <source>
        <dbReference type="Proteomes" id="UP000483820"/>
    </source>
</evidence>
<accession>A0A6A5GH66</accession>
<dbReference type="PROSITE" id="PS50181">
    <property type="entry name" value="FBOX"/>
    <property type="match status" value="1"/>
</dbReference>
<dbReference type="GeneID" id="78777126"/>
<dbReference type="PANTHER" id="PTHR22899:SF0">
    <property type="entry name" value="F-BOX ASSOCIATED DOMAIN-CONTAINING PROTEIN-RELATED"/>
    <property type="match status" value="1"/>
</dbReference>
<proteinExistence type="predicted"/>
<evidence type="ECO:0000259" key="1">
    <source>
        <dbReference type="PROSITE" id="PS50181"/>
    </source>
</evidence>
<dbReference type="InterPro" id="IPR001810">
    <property type="entry name" value="F-box_dom"/>
</dbReference>
<organism evidence="2 3">
    <name type="scientific">Caenorhabditis remanei</name>
    <name type="common">Caenorhabditis vulgaris</name>
    <dbReference type="NCBI Taxonomy" id="31234"/>
    <lineage>
        <taxon>Eukaryota</taxon>
        <taxon>Metazoa</taxon>
        <taxon>Ecdysozoa</taxon>
        <taxon>Nematoda</taxon>
        <taxon>Chromadorea</taxon>
        <taxon>Rhabditida</taxon>
        <taxon>Rhabditina</taxon>
        <taxon>Rhabditomorpha</taxon>
        <taxon>Rhabditoidea</taxon>
        <taxon>Rhabditidae</taxon>
        <taxon>Peloderinae</taxon>
        <taxon>Caenorhabditis</taxon>
    </lineage>
</organism>